<evidence type="ECO:0000256" key="3">
    <source>
        <dbReference type="ARBA" id="ARBA00022840"/>
    </source>
</evidence>
<keyword evidence="3" id="KW-0067">ATP-binding</keyword>
<dbReference type="SMART" id="SM00797">
    <property type="entry name" value="AHS2"/>
    <property type="match status" value="1"/>
</dbReference>
<dbReference type="Proteomes" id="UP000010467">
    <property type="component" value="Plasmid pDEIPE01"/>
</dbReference>
<dbReference type="Gene3D" id="2.40.100.10">
    <property type="entry name" value="Cyclophilin-like"/>
    <property type="match status" value="1"/>
</dbReference>
<dbReference type="GO" id="GO:0016787">
    <property type="term" value="F:hydrolase activity"/>
    <property type="evidence" value="ECO:0007669"/>
    <property type="project" value="UniProtKB-KW"/>
</dbReference>
<keyword evidence="6" id="KW-1185">Reference proteome</keyword>
<geneLocation type="plasmid" evidence="5 6">
    <name>pDEIPE01</name>
</geneLocation>
<dbReference type="GO" id="GO:0005524">
    <property type="term" value="F:ATP binding"/>
    <property type="evidence" value="ECO:0007669"/>
    <property type="project" value="UniProtKB-KW"/>
</dbReference>
<dbReference type="PANTHER" id="PTHR43309">
    <property type="entry name" value="5-OXOPROLINASE SUBUNIT C"/>
    <property type="match status" value="1"/>
</dbReference>
<gene>
    <name evidence="5" type="ordered locus">Deipe_3966</name>
</gene>
<evidence type="ECO:0000259" key="4">
    <source>
        <dbReference type="SMART" id="SM00797"/>
    </source>
</evidence>
<sequence>MVMRIIRPGVLTTLQDTGRYCMQHLGVPIGGAMDAFALRTANLLVGNTKDAAAFEVTLGGLSVYFEEEALIAVTGASLPVRINEQPVPNWRPVRVPAGSTLKLDRPNRGCRAYLSVAGGVDVPLVLNGRGTCLRANFGGHEGRALKQGDELRVGNSSPIAQRFLHDLRNTTAGAAWTKWFIAQQFRPAYTNRPTVRAMIGPEHRWFTGSASHDFFVHPYRTTPQVDRMGYRLQGPELTLQSAQQLLSTAVTAGTVQVPPTGQPIVLLADAQTTGGYPRIAQVTQVDLPLIAQLQPGDHVHFHLVDEDQARHALLQQERTLRSIQTAIALHAHTHSSRGIV</sequence>
<name>L0A8G0_DEIPD</name>
<evidence type="ECO:0000256" key="1">
    <source>
        <dbReference type="ARBA" id="ARBA00022741"/>
    </source>
</evidence>
<dbReference type="InterPro" id="IPR029000">
    <property type="entry name" value="Cyclophilin-like_dom_sf"/>
</dbReference>
<organism evidence="5 6">
    <name type="scientific">Deinococcus peraridilitoris (strain DSM 19664 / LMG 22246 / CIP 109416 / KR-200)</name>
    <dbReference type="NCBI Taxonomy" id="937777"/>
    <lineage>
        <taxon>Bacteria</taxon>
        <taxon>Thermotogati</taxon>
        <taxon>Deinococcota</taxon>
        <taxon>Deinococci</taxon>
        <taxon>Deinococcales</taxon>
        <taxon>Deinococcaceae</taxon>
        <taxon>Deinococcus</taxon>
    </lineage>
</organism>
<keyword evidence="5" id="KW-0614">Plasmid</keyword>
<keyword evidence="2" id="KW-0378">Hydrolase</keyword>
<dbReference type="InterPro" id="IPR003778">
    <property type="entry name" value="CT_A_B"/>
</dbReference>
<accession>L0A8G0</accession>
<feature type="domain" description="Carboxyltransferase" evidence="4">
    <location>
        <begin position="24"/>
        <end position="319"/>
    </location>
</feature>
<protein>
    <submittedName>
        <fullName evidence="5">Biotin-dependent carboxylase-like protein</fullName>
    </submittedName>
</protein>
<evidence type="ECO:0000313" key="5">
    <source>
        <dbReference type="EMBL" id="AFZ69370.1"/>
    </source>
</evidence>
<evidence type="ECO:0000256" key="2">
    <source>
        <dbReference type="ARBA" id="ARBA00022801"/>
    </source>
</evidence>
<dbReference type="OrthoDB" id="9782422at2"/>
<keyword evidence="1" id="KW-0547">Nucleotide-binding</keyword>
<dbReference type="AlphaFoldDB" id="L0A8G0"/>
<reference evidence="6" key="1">
    <citation type="submission" date="2012-03" db="EMBL/GenBank/DDBJ databases">
        <title>Complete sequence of plasmid 1 of Deinococcus peraridilitoris DSM 19664.</title>
        <authorList>
            <person name="Lucas S."/>
            <person name="Copeland A."/>
            <person name="Lapidus A."/>
            <person name="Glavina del Rio T."/>
            <person name="Dalin E."/>
            <person name="Tice H."/>
            <person name="Bruce D."/>
            <person name="Goodwin L."/>
            <person name="Pitluck S."/>
            <person name="Peters L."/>
            <person name="Mikhailova N."/>
            <person name="Lu M."/>
            <person name="Kyrpides N."/>
            <person name="Mavromatis K."/>
            <person name="Ivanova N."/>
            <person name="Brettin T."/>
            <person name="Detter J.C."/>
            <person name="Han C."/>
            <person name="Larimer F."/>
            <person name="Land M."/>
            <person name="Hauser L."/>
            <person name="Markowitz V."/>
            <person name="Cheng J.-F."/>
            <person name="Hugenholtz P."/>
            <person name="Woyke T."/>
            <person name="Wu D."/>
            <person name="Pukall R."/>
            <person name="Steenblock K."/>
            <person name="Brambilla E."/>
            <person name="Klenk H.-P."/>
            <person name="Eisen J.A."/>
        </authorList>
    </citation>
    <scope>NUCLEOTIDE SEQUENCE [LARGE SCALE GENOMIC DNA]</scope>
    <source>
        <strain evidence="6">DSM 19664 / LMG 22246 / CIP 109416 / KR-200</strain>
        <plasmid evidence="6">Plasmid pDEIPE01</plasmid>
    </source>
</reference>
<dbReference type="PANTHER" id="PTHR43309:SF3">
    <property type="entry name" value="5-OXOPROLINASE SUBUNIT C"/>
    <property type="match status" value="1"/>
</dbReference>
<dbReference type="Pfam" id="PF02626">
    <property type="entry name" value="CT_A_B"/>
    <property type="match status" value="1"/>
</dbReference>
<dbReference type="NCBIfam" id="TIGR00724">
    <property type="entry name" value="urea_amlyse_rel"/>
    <property type="match status" value="1"/>
</dbReference>
<dbReference type="KEGG" id="dpd:Deipe_3966"/>
<proteinExistence type="predicted"/>
<dbReference type="PATRIC" id="fig|937777.3.peg.3982"/>
<evidence type="ECO:0000313" key="6">
    <source>
        <dbReference type="Proteomes" id="UP000010467"/>
    </source>
</evidence>
<dbReference type="HOGENOM" id="CLU_028967_0_0_0"/>
<dbReference type="InterPro" id="IPR052708">
    <property type="entry name" value="PxpC"/>
</dbReference>
<dbReference type="EMBL" id="CP003383">
    <property type="protein sequence ID" value="AFZ69370.1"/>
    <property type="molecule type" value="Genomic_DNA"/>
</dbReference>
<dbReference type="SUPFAM" id="SSF50891">
    <property type="entry name" value="Cyclophilin-like"/>
    <property type="match status" value="1"/>
</dbReference>